<dbReference type="RefSeq" id="WP_272010480.1">
    <property type="nucleotide sequence ID" value="NZ_JAQNDN010000027.1"/>
</dbReference>
<comment type="caution">
    <text evidence="1">The sequence shown here is derived from an EMBL/GenBank/DDBJ whole genome shotgun (WGS) entry which is preliminary data.</text>
</comment>
<sequence length="429" mass="44996">MPAATTPSPRCRTALLALGLAACGLRTPATPVPPVIHGTTPGTGDMLSVVSPPAAASSPAAPIESAPLTRQSLTAFGGKLRASFKAAGVPELTSGRDKEGLETVELTIVTGDRRPIDCRLTPADLSVTDIVAGVLELVEPYDVAVNAAEVTTVNGRMVLRFALACSEKGTGAPRTQVNAAIAVGSRGTLACTRAQSSFAADDRFRDVTDELFATATDFADRQAKHTAIFVPEGDDQYVAAAAVLARDGGGLQDELRALGLDVVGGRLRVVEDHMHAEVDASGEIVEAASWVATSDGGQLHAVGLSRTASRTYSVVLYEGQQPSRRWEMHTQAPLTTRHAQAAALRAVAQGKRATATWSEFVGVDPRTGPIEQKWTARRTAGGDLVLRGPGEENGICDLTLEGLCTRMTTRPTSLLPAGMLKRVYVEGEL</sequence>
<protein>
    <recommendedName>
        <fullName evidence="3">Lipoprotein</fullName>
    </recommendedName>
</protein>
<accession>A0ABT5BPF7</accession>
<evidence type="ECO:0000313" key="1">
    <source>
        <dbReference type="EMBL" id="MDC0675419.1"/>
    </source>
</evidence>
<evidence type="ECO:0008006" key="3">
    <source>
        <dbReference type="Google" id="ProtNLM"/>
    </source>
</evidence>
<organism evidence="1 2">
    <name type="scientific">Nannocystis radixulma</name>
    <dbReference type="NCBI Taxonomy" id="2995305"/>
    <lineage>
        <taxon>Bacteria</taxon>
        <taxon>Pseudomonadati</taxon>
        <taxon>Myxococcota</taxon>
        <taxon>Polyangia</taxon>
        <taxon>Nannocystales</taxon>
        <taxon>Nannocystaceae</taxon>
        <taxon>Nannocystis</taxon>
    </lineage>
</organism>
<dbReference type="EMBL" id="JAQNDN010000027">
    <property type="protein sequence ID" value="MDC0675419.1"/>
    <property type="molecule type" value="Genomic_DNA"/>
</dbReference>
<keyword evidence="2" id="KW-1185">Reference proteome</keyword>
<reference evidence="1 2" key="1">
    <citation type="submission" date="2022-11" db="EMBL/GenBank/DDBJ databases">
        <title>Minimal conservation of predation-associated metabolite biosynthetic gene clusters underscores biosynthetic potential of Myxococcota including descriptions for ten novel species: Archangium lansinium sp. nov., Myxococcus landrumus sp. nov., Nannocystis bai.</title>
        <authorList>
            <person name="Ahearne A."/>
            <person name="Stevens C."/>
            <person name="Dowd S."/>
        </authorList>
    </citation>
    <scope>NUCLEOTIDE SEQUENCE [LARGE SCALE GENOMIC DNA]</scope>
    <source>
        <strain evidence="1 2">NCELM</strain>
    </source>
</reference>
<gene>
    <name evidence="1" type="ORF">POL58_47185</name>
</gene>
<proteinExistence type="predicted"/>
<evidence type="ECO:0000313" key="2">
    <source>
        <dbReference type="Proteomes" id="UP001217838"/>
    </source>
</evidence>
<dbReference type="Proteomes" id="UP001217838">
    <property type="component" value="Unassembled WGS sequence"/>
</dbReference>
<name>A0ABT5BPF7_9BACT</name>